<dbReference type="EMBL" id="CP104694">
    <property type="protein sequence ID" value="UXI68226.1"/>
    <property type="molecule type" value="Genomic_DNA"/>
</dbReference>
<proteinExistence type="predicted"/>
<dbReference type="NCBIfam" id="NF037970">
    <property type="entry name" value="vanZ_1"/>
    <property type="match status" value="1"/>
</dbReference>
<dbReference type="Proteomes" id="UP001064632">
    <property type="component" value="Chromosome"/>
</dbReference>
<dbReference type="RefSeq" id="WP_261695186.1">
    <property type="nucleotide sequence ID" value="NZ_CP104694.1"/>
</dbReference>
<feature type="transmembrane region" description="Helical" evidence="1">
    <location>
        <begin position="56"/>
        <end position="76"/>
    </location>
</feature>
<feature type="domain" description="VanZ-like" evidence="2">
    <location>
        <begin position="29"/>
        <end position="98"/>
    </location>
</feature>
<gene>
    <name evidence="3" type="ORF">N4264_00810</name>
</gene>
<name>A0ABY6BDW7_9GAMM</name>
<dbReference type="InterPro" id="IPR006976">
    <property type="entry name" value="VanZ-like"/>
</dbReference>
<dbReference type="Pfam" id="PF04892">
    <property type="entry name" value="VanZ"/>
    <property type="match status" value="1"/>
</dbReference>
<reference evidence="3" key="1">
    <citation type="submission" date="2022-09" db="EMBL/GenBank/DDBJ databases">
        <title>Tahibacter sp. nov., isolated from a fresh water.</title>
        <authorList>
            <person name="Baek J.H."/>
            <person name="Lee J.K."/>
            <person name="Kim J.M."/>
            <person name="Jeon C.O."/>
        </authorList>
    </citation>
    <scope>NUCLEOTIDE SEQUENCE</scope>
    <source>
        <strain evidence="3">W38</strain>
    </source>
</reference>
<organism evidence="3 4">
    <name type="scientific">Tahibacter amnicola</name>
    <dbReference type="NCBI Taxonomy" id="2976241"/>
    <lineage>
        <taxon>Bacteria</taxon>
        <taxon>Pseudomonadati</taxon>
        <taxon>Pseudomonadota</taxon>
        <taxon>Gammaproteobacteria</taxon>
        <taxon>Lysobacterales</taxon>
        <taxon>Rhodanobacteraceae</taxon>
        <taxon>Tahibacter</taxon>
    </lineage>
</organism>
<evidence type="ECO:0000256" key="1">
    <source>
        <dbReference type="SAM" id="Phobius"/>
    </source>
</evidence>
<dbReference type="PANTHER" id="PTHR28008">
    <property type="entry name" value="DOMAIN PROTEIN, PUTATIVE (AFU_ORTHOLOGUE AFUA_3G10980)-RELATED"/>
    <property type="match status" value="1"/>
</dbReference>
<keyword evidence="1" id="KW-0812">Transmembrane</keyword>
<dbReference type="PANTHER" id="PTHR28008:SF1">
    <property type="entry name" value="DOMAIN PROTEIN, PUTATIVE (AFU_ORTHOLOGUE AFUA_3G10980)-RELATED"/>
    <property type="match status" value="1"/>
</dbReference>
<sequence>MGRLLLVAMLVVCLLPAPAVVGEVPMGDKFAHLAGFAALMGWYAQIYAAPADRLRCAVGAVAFGGLIELLQALVPYRAADGMDLAADALGVLLGWALATSPLGNLLSRLEARVPA</sequence>
<evidence type="ECO:0000313" key="3">
    <source>
        <dbReference type="EMBL" id="UXI68226.1"/>
    </source>
</evidence>
<evidence type="ECO:0000313" key="4">
    <source>
        <dbReference type="Proteomes" id="UP001064632"/>
    </source>
</evidence>
<evidence type="ECO:0000259" key="2">
    <source>
        <dbReference type="Pfam" id="PF04892"/>
    </source>
</evidence>
<keyword evidence="1" id="KW-1133">Transmembrane helix</keyword>
<protein>
    <submittedName>
        <fullName evidence="3">VanZ family protein</fullName>
    </submittedName>
</protein>
<feature type="transmembrane region" description="Helical" evidence="1">
    <location>
        <begin position="88"/>
        <end position="106"/>
    </location>
</feature>
<accession>A0ABY6BDW7</accession>
<feature type="transmembrane region" description="Helical" evidence="1">
    <location>
        <begin position="29"/>
        <end position="49"/>
    </location>
</feature>
<keyword evidence="1" id="KW-0472">Membrane</keyword>
<keyword evidence="4" id="KW-1185">Reference proteome</keyword>